<dbReference type="Proteomes" id="UP000006045">
    <property type="component" value="Chromosome"/>
</dbReference>
<protein>
    <submittedName>
        <fullName evidence="1">Uncharacterized protein</fullName>
    </submittedName>
</protein>
<proteinExistence type="predicted"/>
<dbReference type="EMBL" id="CM001561">
    <property type="protein sequence ID" value="EJZ57331.1"/>
    <property type="molecule type" value="Genomic_DNA"/>
</dbReference>
<name>A0A7U9CNW9_PSEFL</name>
<evidence type="ECO:0000313" key="2">
    <source>
        <dbReference type="Proteomes" id="UP000006045"/>
    </source>
</evidence>
<reference evidence="1 2" key="1">
    <citation type="submission" date="2012-08" db="EMBL/GenBank/DDBJ databases">
        <title>The genome of cave-isolated P. fluorescens strain R124 demonstrates phenotypic adaptation to the mineral environment.</title>
        <authorList>
            <person name="Barton M.D."/>
            <person name="Petronio M."/>
            <person name="Giarrizzo J.G."/>
            <person name="Bowling B.V."/>
            <person name="Barton H.A."/>
        </authorList>
    </citation>
    <scope>NUCLEOTIDE SEQUENCE [LARGE SCALE GENOMIC DNA]</scope>
    <source>
        <strain evidence="1 2">R124</strain>
    </source>
</reference>
<dbReference type="OrthoDB" id="6984242at2"/>
<gene>
    <name evidence="1" type="ORF">I1A_001650</name>
</gene>
<dbReference type="AlphaFoldDB" id="A0A7U9CNW9"/>
<sequence length="138" mass="16158">MLMSPGVNLPFTPQLSYWLGGIGTYDREETLGVALSIYDPNDALDREVVIRRFILDSFFGYTYRHKFLMVKVLEEALSSPCFDFSKLFEDDYDSNTCVAWDETMVDDPRGFFEDIYRLAVEQWHEELKKARAENQSSW</sequence>
<accession>A0A7U9CNW9</accession>
<evidence type="ECO:0000313" key="1">
    <source>
        <dbReference type="EMBL" id="EJZ57331.1"/>
    </source>
</evidence>
<dbReference type="RefSeq" id="WP_003223115.1">
    <property type="nucleotide sequence ID" value="NZ_CM001561.1"/>
</dbReference>
<organism evidence="1 2">
    <name type="scientific">Pseudomonas fluorescens R124</name>
    <dbReference type="NCBI Taxonomy" id="743713"/>
    <lineage>
        <taxon>Bacteria</taxon>
        <taxon>Pseudomonadati</taxon>
        <taxon>Pseudomonadota</taxon>
        <taxon>Gammaproteobacteria</taxon>
        <taxon>Pseudomonadales</taxon>
        <taxon>Pseudomonadaceae</taxon>
        <taxon>Pseudomonas</taxon>
    </lineage>
</organism>